<evidence type="ECO:0000313" key="4">
    <source>
        <dbReference type="Proteomes" id="UP000034231"/>
    </source>
</evidence>
<dbReference type="Gene3D" id="2.40.50.100">
    <property type="match status" value="1"/>
</dbReference>
<sequence>MKFLSKYKNKIIIGLLIFIALFIAFKQVQAQKSKDPTVLNPKKDIVVTPVVQNIKSELTLAGSVSASEIANLRFQNSGKLVWIGVKIGDRVKKWQSIASLDKAQLQKSLQTQFNNYRTNLSQFWDTQDKYKDTVVTDTVQRILDRTQYSLDNNVISYEISDMAIKEATLYSPIAGVVTNIDQPLTGTNITPATASFTIINPESVFFKSEIDQAEVTKIYIGQKATIRIDAFPDASYDSEITYISFIPVAGQTSTVYEIRFKLPVDNKNLSYRLGMDGDALITLEQQDNVLVIPLDALNDDNGKTYVWVKNNNDLVKTYVSTGIENESEIQILEGLNSNDSVVIKKI</sequence>
<dbReference type="Pfam" id="PF25967">
    <property type="entry name" value="RND-MFP_C"/>
    <property type="match status" value="1"/>
</dbReference>
<dbReference type="InterPro" id="IPR006143">
    <property type="entry name" value="RND_pump_MFP"/>
</dbReference>
<gene>
    <name evidence="3" type="ORF">US68_C0005G0049</name>
</gene>
<dbReference type="Gene3D" id="2.40.30.170">
    <property type="match status" value="1"/>
</dbReference>
<dbReference type="GO" id="GO:0015562">
    <property type="term" value="F:efflux transmembrane transporter activity"/>
    <property type="evidence" value="ECO:0007669"/>
    <property type="project" value="TreeGrafter"/>
</dbReference>
<dbReference type="InterPro" id="IPR058627">
    <property type="entry name" value="MdtA-like_C"/>
</dbReference>
<feature type="domain" description="Multidrug resistance protein MdtA-like C-terminal permuted SH3" evidence="2">
    <location>
        <begin position="288"/>
        <end position="345"/>
    </location>
</feature>
<dbReference type="Gene3D" id="2.40.420.20">
    <property type="match status" value="1"/>
</dbReference>
<dbReference type="EMBL" id="LBTX01000005">
    <property type="protein sequence ID" value="KKQ50482.1"/>
    <property type="molecule type" value="Genomic_DNA"/>
</dbReference>
<comment type="caution">
    <text evidence="3">The sequence shown here is derived from an EMBL/GenBank/DDBJ whole genome shotgun (WGS) entry which is preliminary data.</text>
</comment>
<evidence type="ECO:0000313" key="3">
    <source>
        <dbReference type="EMBL" id="KKQ50482.1"/>
    </source>
</evidence>
<comment type="similarity">
    <text evidence="1">Belongs to the membrane fusion protein (MFP) (TC 8.A.1) family.</text>
</comment>
<dbReference type="AlphaFoldDB" id="A0A0G0I7G2"/>
<accession>A0A0G0I7G2</accession>
<reference evidence="3 4" key="1">
    <citation type="journal article" date="2015" name="Nature">
        <title>rRNA introns, odd ribosomes, and small enigmatic genomes across a large radiation of phyla.</title>
        <authorList>
            <person name="Brown C.T."/>
            <person name="Hug L.A."/>
            <person name="Thomas B.C."/>
            <person name="Sharon I."/>
            <person name="Castelle C.J."/>
            <person name="Singh A."/>
            <person name="Wilkins M.J."/>
            <person name="Williams K.H."/>
            <person name="Banfield J.F."/>
        </authorList>
    </citation>
    <scope>NUCLEOTIDE SEQUENCE [LARGE SCALE GENOMIC DNA]</scope>
</reference>
<dbReference type="GO" id="GO:1990281">
    <property type="term" value="C:efflux pump complex"/>
    <property type="evidence" value="ECO:0007669"/>
    <property type="project" value="TreeGrafter"/>
</dbReference>
<dbReference type="PANTHER" id="PTHR30469">
    <property type="entry name" value="MULTIDRUG RESISTANCE PROTEIN MDTA"/>
    <property type="match status" value="1"/>
</dbReference>
<dbReference type="NCBIfam" id="TIGR01730">
    <property type="entry name" value="RND_mfp"/>
    <property type="match status" value="1"/>
</dbReference>
<dbReference type="PANTHER" id="PTHR30469:SF33">
    <property type="entry name" value="SLR1207 PROTEIN"/>
    <property type="match status" value="1"/>
</dbReference>
<evidence type="ECO:0000256" key="1">
    <source>
        <dbReference type="ARBA" id="ARBA00009477"/>
    </source>
</evidence>
<organism evidence="3 4">
    <name type="scientific">Candidatus Shapirobacteria bacterium GW2011_GWE1_38_10</name>
    <dbReference type="NCBI Taxonomy" id="1618488"/>
    <lineage>
        <taxon>Bacteria</taxon>
        <taxon>Candidatus Shapironibacteriota</taxon>
    </lineage>
</organism>
<proteinExistence type="inferred from homology"/>
<protein>
    <submittedName>
        <fullName evidence="3">Efflux transporter, RND family, MFP subunit</fullName>
    </submittedName>
</protein>
<dbReference type="Proteomes" id="UP000034231">
    <property type="component" value="Unassembled WGS sequence"/>
</dbReference>
<evidence type="ECO:0000259" key="2">
    <source>
        <dbReference type="Pfam" id="PF25967"/>
    </source>
</evidence>
<dbReference type="SUPFAM" id="SSF111369">
    <property type="entry name" value="HlyD-like secretion proteins"/>
    <property type="match status" value="1"/>
</dbReference>
<name>A0A0G0I7G2_9BACT</name>